<dbReference type="Gene3D" id="3.30.70.2120">
    <property type="match status" value="1"/>
</dbReference>
<dbReference type="EMBL" id="LR746496">
    <property type="protein sequence ID" value="CAA7603183.1"/>
    <property type="molecule type" value="Genomic_DNA"/>
</dbReference>
<comment type="function">
    <text evidence="5">Required for morphogenesis and for the elongation of the flagellar filament by facilitating polymerization of the flagellin monomers at the tip of growing filament. Forms a capping structure, which prevents flagellin subunits (transported through the central channel of the flagellum) from leaking out without polymerization at the distal end.</text>
</comment>
<keyword evidence="8" id="KW-0966">Cell projection</keyword>
<protein>
    <recommendedName>
        <fullName evidence="5">Flagellar hook-associated protein 2</fullName>
        <shortName evidence="5">HAP2</shortName>
    </recommendedName>
    <alternativeName>
        <fullName evidence="5">Flagellar cap protein</fullName>
    </alternativeName>
</protein>
<dbReference type="EMBL" id="CDGJ01000060">
    <property type="protein sequence ID" value="CEJ07589.1"/>
    <property type="molecule type" value="Genomic_DNA"/>
</dbReference>
<evidence type="ECO:0000256" key="5">
    <source>
        <dbReference type="RuleBase" id="RU362066"/>
    </source>
</evidence>
<keyword evidence="4 5" id="KW-0975">Bacterial flagellum</keyword>
<evidence type="ECO:0000259" key="6">
    <source>
        <dbReference type="Pfam" id="PF02465"/>
    </source>
</evidence>
<keyword evidence="10" id="KW-1185">Reference proteome</keyword>
<evidence type="ECO:0000259" key="7">
    <source>
        <dbReference type="Pfam" id="PF07195"/>
    </source>
</evidence>
<keyword evidence="3 5" id="KW-0175">Coiled coil</keyword>
<dbReference type="AlphaFoldDB" id="A0A8S0VYM2"/>
<evidence type="ECO:0000256" key="3">
    <source>
        <dbReference type="ARBA" id="ARBA00023054"/>
    </source>
</evidence>
<reference evidence="8" key="2">
    <citation type="submission" date="2020-01" db="EMBL/GenBank/DDBJ databases">
        <authorList>
            <person name="Hornung B."/>
        </authorList>
    </citation>
    <scope>NUCLEOTIDE SEQUENCE</scope>
    <source>
        <strain evidence="8">PacBioINE</strain>
    </source>
</reference>
<dbReference type="InterPro" id="IPR010809">
    <property type="entry name" value="FliD_C"/>
</dbReference>
<dbReference type="Proteomes" id="UP000836597">
    <property type="component" value="Chromosome"/>
</dbReference>
<accession>A0A8S0VYM2</accession>
<dbReference type="Proteomes" id="UP001071230">
    <property type="component" value="Unassembled WGS sequence"/>
</dbReference>
<dbReference type="GO" id="GO:0007155">
    <property type="term" value="P:cell adhesion"/>
    <property type="evidence" value="ECO:0007669"/>
    <property type="project" value="InterPro"/>
</dbReference>
<dbReference type="PANTHER" id="PTHR30288:SF0">
    <property type="entry name" value="FLAGELLAR HOOK-ASSOCIATED PROTEIN 2"/>
    <property type="match status" value="1"/>
</dbReference>
<feature type="coiled-coil region" evidence="5">
    <location>
        <begin position="536"/>
        <end position="573"/>
    </location>
</feature>
<dbReference type="Pfam" id="PF07195">
    <property type="entry name" value="FliD_C"/>
    <property type="match status" value="1"/>
</dbReference>
<dbReference type="RefSeq" id="WP_240986439.1">
    <property type="nucleotide sequence ID" value="NZ_CDGJ01000060.1"/>
</dbReference>
<sequence length="584" mass="60190">MSSTVLNLGGMQSVSTMTGTIDYSQIIEQLTQANRAPGDALNATIQNEQLKQNDWSNVAKLATAVQNDLVTLASANTFNSFTTTIGGTDTSAISAAAAGGATAGTYAINVTQQGSKATLTSGAEIGKAAALTDPMNANEFAQPISLGTISATIGGTTVSHTVTGSDSIDSILTALFGANGSQVSWSMNNNQLSISSNTAQNITFGTAGDSSNLFQVLGLTGQVLAGTGTSAKSSLVGHAQLNSYLTSANFSSSLTSTTSGDLRINGVDITYDTGTDTLQSVINQINASTAGVTAGYDPLQDKMILTSNTSQPVSVSDVSGNLGQVLGLTSGVAGAGQPWIYQINNGPAQTSASATVSNAIPGVSFTMNQTGSATLTVAQDTSALTKAVNTFVGDFNTLYGQLNTYTGKGGDLQGDVAIAQLGFQYMNDVLNTVPDMTQFAQQSVWGIGINNGAIGSAPGTTNSLQVDSGALTAAFANDPSEVQSLLTGMATRLNTDLTNLTGQFNTLTPNSLYSQNISGIAQNMENMYADNIKNTEQQQQQIYDQAAAEAQQMQTQFNQLQQFQQQMAAQQNALAAMLGSLKGY</sequence>
<evidence type="ECO:0000313" key="9">
    <source>
        <dbReference type="EMBL" id="CEJ07589.1"/>
    </source>
</evidence>
<keyword evidence="8" id="KW-0282">Flagellum</keyword>
<proteinExistence type="inferred from homology"/>
<keyword evidence="8" id="KW-0969">Cilium</keyword>
<reference evidence="9" key="1">
    <citation type="submission" date="2014-11" db="EMBL/GenBank/DDBJ databases">
        <authorList>
            <person name="Hornung B.V."/>
        </authorList>
    </citation>
    <scope>NUCLEOTIDE SEQUENCE</scope>
    <source>
        <strain evidence="9">INE</strain>
    </source>
</reference>
<comment type="subunit">
    <text evidence="2 5">Homopentamer.</text>
</comment>
<evidence type="ECO:0000313" key="8">
    <source>
        <dbReference type="EMBL" id="CAA7603183.1"/>
    </source>
</evidence>
<dbReference type="GO" id="GO:0071973">
    <property type="term" value="P:bacterial-type flagellum-dependent cell motility"/>
    <property type="evidence" value="ECO:0007669"/>
    <property type="project" value="TreeGrafter"/>
</dbReference>
<dbReference type="GO" id="GO:0009424">
    <property type="term" value="C:bacterial-type flagellum hook"/>
    <property type="evidence" value="ECO:0007669"/>
    <property type="project" value="UniProtKB-UniRule"/>
</dbReference>
<dbReference type="InterPro" id="IPR003481">
    <property type="entry name" value="FliD_N"/>
</dbReference>
<dbReference type="KEGG" id="aacx:DEACI_4006"/>
<evidence type="ECO:0000313" key="10">
    <source>
        <dbReference type="Proteomes" id="UP001071230"/>
    </source>
</evidence>
<keyword evidence="5" id="KW-0964">Secreted</keyword>
<feature type="domain" description="Flagellar hook-associated protein 2 N-terminal" evidence="6">
    <location>
        <begin position="21"/>
        <end position="113"/>
    </location>
</feature>
<evidence type="ECO:0000256" key="2">
    <source>
        <dbReference type="ARBA" id="ARBA00011255"/>
    </source>
</evidence>
<evidence type="ECO:0000256" key="1">
    <source>
        <dbReference type="ARBA" id="ARBA00009764"/>
    </source>
</evidence>
<feature type="domain" description="Flagellar hook-associated protein 2 C-terminal" evidence="7">
    <location>
        <begin position="345"/>
        <end position="568"/>
    </location>
</feature>
<organism evidence="8">
    <name type="scientific">Acididesulfobacillus acetoxydans</name>
    <dbReference type="NCBI Taxonomy" id="1561005"/>
    <lineage>
        <taxon>Bacteria</taxon>
        <taxon>Bacillati</taxon>
        <taxon>Bacillota</taxon>
        <taxon>Clostridia</taxon>
        <taxon>Eubacteriales</taxon>
        <taxon>Peptococcaceae</taxon>
        <taxon>Acididesulfobacillus</taxon>
    </lineage>
</organism>
<comment type="similarity">
    <text evidence="1 5">Belongs to the FliD family.</text>
</comment>
<name>A0A8S0VYM2_9FIRM</name>
<dbReference type="PANTHER" id="PTHR30288">
    <property type="entry name" value="FLAGELLAR CAP/ASSEMBLY PROTEIN FLID"/>
    <property type="match status" value="1"/>
</dbReference>
<dbReference type="InterPro" id="IPR040026">
    <property type="entry name" value="FliD"/>
</dbReference>
<dbReference type="GO" id="GO:0009421">
    <property type="term" value="C:bacterial-type flagellum filament cap"/>
    <property type="evidence" value="ECO:0007669"/>
    <property type="project" value="InterPro"/>
</dbReference>
<dbReference type="Pfam" id="PF02465">
    <property type="entry name" value="FliD_N"/>
    <property type="match status" value="1"/>
</dbReference>
<dbReference type="GO" id="GO:0005576">
    <property type="term" value="C:extracellular region"/>
    <property type="evidence" value="ECO:0007669"/>
    <property type="project" value="UniProtKB-SubCell"/>
</dbReference>
<comment type="subcellular location">
    <subcellularLocation>
        <location evidence="5">Secreted</location>
    </subcellularLocation>
    <subcellularLocation>
        <location evidence="5">Bacterial flagellum</location>
    </subcellularLocation>
</comment>
<evidence type="ECO:0000256" key="4">
    <source>
        <dbReference type="ARBA" id="ARBA00023143"/>
    </source>
</evidence>
<gene>
    <name evidence="9" type="ORF">DEACI_2055</name>
    <name evidence="8" type="ORF">DEACI_4006</name>
</gene>